<dbReference type="Proteomes" id="UP000009027">
    <property type="component" value="Unassembled WGS sequence"/>
</dbReference>
<proteinExistence type="predicted"/>
<organism evidence="2 3">
    <name type="scientific">Trypanosoma vivax (strain Y486)</name>
    <dbReference type="NCBI Taxonomy" id="1055687"/>
    <lineage>
        <taxon>Eukaryota</taxon>
        <taxon>Discoba</taxon>
        <taxon>Euglenozoa</taxon>
        <taxon>Kinetoplastea</taxon>
        <taxon>Metakinetoplastina</taxon>
        <taxon>Trypanosomatida</taxon>
        <taxon>Trypanosomatidae</taxon>
        <taxon>Trypanosoma</taxon>
        <taxon>Duttonella</taxon>
    </lineage>
</organism>
<gene>
    <name evidence="2" type="ORF">TvY486_0023300</name>
</gene>
<evidence type="ECO:0000313" key="3">
    <source>
        <dbReference type="Proteomes" id="UP000009027"/>
    </source>
</evidence>
<evidence type="ECO:0000313" key="2">
    <source>
        <dbReference type="EMBL" id="CCD19624.1"/>
    </source>
</evidence>
<dbReference type="EMBL" id="CAEX01003835">
    <property type="protein sequence ID" value="CCD19624.1"/>
    <property type="molecule type" value="Genomic_DNA"/>
</dbReference>
<feature type="region of interest" description="Disordered" evidence="1">
    <location>
        <begin position="1"/>
        <end position="167"/>
    </location>
</feature>
<feature type="compositionally biased region" description="Polar residues" evidence="1">
    <location>
        <begin position="96"/>
        <end position="107"/>
    </location>
</feature>
<feature type="compositionally biased region" description="Basic and acidic residues" evidence="1">
    <location>
        <begin position="27"/>
        <end position="36"/>
    </location>
</feature>
<feature type="non-terminal residue" evidence="2">
    <location>
        <position position="167"/>
    </location>
</feature>
<dbReference type="AlphaFoldDB" id="F9WPZ7"/>
<reference evidence="2 3" key="1">
    <citation type="journal article" date="2012" name="Proc. Natl. Acad. Sci. U.S.A.">
        <title>Antigenic diversity is generated by distinct evolutionary mechanisms in African trypanosome species.</title>
        <authorList>
            <person name="Jackson A.P."/>
            <person name="Berry A."/>
            <person name="Aslett M."/>
            <person name="Allison H.C."/>
            <person name="Burton P."/>
            <person name="Vavrova-Anderson J."/>
            <person name="Brown R."/>
            <person name="Browne H."/>
            <person name="Corton N."/>
            <person name="Hauser H."/>
            <person name="Gamble J."/>
            <person name="Gilderthorp R."/>
            <person name="Marcello L."/>
            <person name="McQuillan J."/>
            <person name="Otto T.D."/>
            <person name="Quail M.A."/>
            <person name="Sanders M.J."/>
            <person name="van Tonder A."/>
            <person name="Ginger M.L."/>
            <person name="Field M.C."/>
            <person name="Barry J.D."/>
            <person name="Hertz-Fowler C."/>
            <person name="Berriman M."/>
        </authorList>
    </citation>
    <scope>NUCLEOTIDE SEQUENCE</scope>
    <source>
        <strain evidence="2 3">Y486</strain>
    </source>
</reference>
<feature type="compositionally biased region" description="Basic and acidic residues" evidence="1">
    <location>
        <begin position="49"/>
        <end position="58"/>
    </location>
</feature>
<protein>
    <submittedName>
        <fullName evidence="2">Uncharacterized protein</fullName>
    </submittedName>
</protein>
<keyword evidence="3" id="KW-1185">Reference proteome</keyword>
<name>F9WPZ7_TRYVY</name>
<accession>F9WPZ7</accession>
<feature type="compositionally biased region" description="Basic residues" evidence="1">
    <location>
        <begin position="68"/>
        <end position="90"/>
    </location>
</feature>
<evidence type="ECO:0000256" key="1">
    <source>
        <dbReference type="SAM" id="MobiDB-lite"/>
    </source>
</evidence>
<feature type="compositionally biased region" description="Polar residues" evidence="1">
    <location>
        <begin position="115"/>
        <end position="132"/>
    </location>
</feature>
<sequence length="167" mass="18688">MRAGHCSTRQLAGPRDALTNPNTAQDTEQRHTEKQGRRGQQVTPKRLRHDKEATEGESKGQTSDGERKRTHRPCTPHRLAGRKKRQKAHMQRRESTAPQNRTRPPQSQERKIAVPSSQNATTRNARGQATSNKHARTAMHAGTQKVHTGADRGTTPQETGKRNKETA</sequence>